<organism evidence="4 5">
    <name type="scientific">Noviherbaspirillum sedimenti</name>
    <dbReference type="NCBI Taxonomy" id="2320865"/>
    <lineage>
        <taxon>Bacteria</taxon>
        <taxon>Pseudomonadati</taxon>
        <taxon>Pseudomonadota</taxon>
        <taxon>Betaproteobacteria</taxon>
        <taxon>Burkholderiales</taxon>
        <taxon>Oxalobacteraceae</taxon>
        <taxon>Noviherbaspirillum</taxon>
    </lineage>
</organism>
<sequence length="309" mass="32294">MKAIRIHEYGGPEYLRFEDCPIPTPAAGQVLVKVEACGVNPVDAWFRSGHLKAHFARPLPFIPGWEVAGTIVETGVGVTRLTVGERVFGMLNFAADGAYAEYVVTDASRLSPIPSNMTSVDAAALPIAGLTGVQLVETVLDCRPGDRILIAGALGAVGRAAVHAAQLRGARVIAGVRKNRLAEARQLGADDYLAIDDPDAVAQLAGAIQSIVDTVGPAALAPLYGTVAPGGKIVTVVPLPTAPADPDRLAIERHSVKPDPDRLAKLAEDVVGGKFALPDINVLALSDAENAHSLMAKGGLRRKFVLTDC</sequence>
<proteinExistence type="predicted"/>
<gene>
    <name evidence="4" type="ORF">D3878_02840</name>
</gene>
<dbReference type="InterPro" id="IPR011032">
    <property type="entry name" value="GroES-like_sf"/>
</dbReference>
<dbReference type="SMART" id="SM00829">
    <property type="entry name" value="PKS_ER"/>
    <property type="match status" value="1"/>
</dbReference>
<dbReference type="Gene3D" id="3.90.180.10">
    <property type="entry name" value="Medium-chain alcohol dehydrogenases, catalytic domain"/>
    <property type="match status" value="1"/>
</dbReference>
<dbReference type="InterPro" id="IPR013149">
    <property type="entry name" value="ADH-like_C"/>
</dbReference>
<protein>
    <submittedName>
        <fullName evidence="4">NADP-dependent oxidoreductase</fullName>
    </submittedName>
</protein>
<dbReference type="EMBL" id="QYUQ01000002">
    <property type="protein sequence ID" value="RJG00649.1"/>
    <property type="molecule type" value="Genomic_DNA"/>
</dbReference>
<dbReference type="InterPro" id="IPR020843">
    <property type="entry name" value="ER"/>
</dbReference>
<keyword evidence="5" id="KW-1185">Reference proteome</keyword>
<dbReference type="GO" id="GO:0070402">
    <property type="term" value="F:NADPH binding"/>
    <property type="evidence" value="ECO:0007669"/>
    <property type="project" value="TreeGrafter"/>
</dbReference>
<evidence type="ECO:0000313" key="4">
    <source>
        <dbReference type="EMBL" id="RJG00649.1"/>
    </source>
</evidence>
<dbReference type="PANTHER" id="PTHR48106">
    <property type="entry name" value="QUINONE OXIDOREDUCTASE PIG3-RELATED"/>
    <property type="match status" value="1"/>
</dbReference>
<dbReference type="GO" id="GO:0016651">
    <property type="term" value="F:oxidoreductase activity, acting on NAD(P)H"/>
    <property type="evidence" value="ECO:0007669"/>
    <property type="project" value="TreeGrafter"/>
</dbReference>
<comment type="caution">
    <text evidence="4">The sequence shown here is derived from an EMBL/GenBank/DDBJ whole genome shotgun (WGS) entry which is preliminary data.</text>
</comment>
<dbReference type="CDD" id="cd05289">
    <property type="entry name" value="MDR_like_2"/>
    <property type="match status" value="1"/>
</dbReference>
<dbReference type="Proteomes" id="UP000266327">
    <property type="component" value="Unassembled WGS sequence"/>
</dbReference>
<dbReference type="SUPFAM" id="SSF51735">
    <property type="entry name" value="NAD(P)-binding Rossmann-fold domains"/>
    <property type="match status" value="1"/>
</dbReference>
<feature type="domain" description="Enoyl reductase (ER)" evidence="3">
    <location>
        <begin position="10"/>
        <end position="306"/>
    </location>
</feature>
<dbReference type="InterPro" id="IPR036291">
    <property type="entry name" value="NAD(P)-bd_dom_sf"/>
</dbReference>
<evidence type="ECO:0000259" key="3">
    <source>
        <dbReference type="SMART" id="SM00829"/>
    </source>
</evidence>
<evidence type="ECO:0000313" key="5">
    <source>
        <dbReference type="Proteomes" id="UP000266327"/>
    </source>
</evidence>
<dbReference type="SUPFAM" id="SSF50129">
    <property type="entry name" value="GroES-like"/>
    <property type="match status" value="1"/>
</dbReference>
<reference evidence="5" key="1">
    <citation type="submission" date="2018-09" db="EMBL/GenBank/DDBJ databases">
        <authorList>
            <person name="Zhu H."/>
        </authorList>
    </citation>
    <scope>NUCLEOTIDE SEQUENCE [LARGE SCALE GENOMIC DNA]</scope>
    <source>
        <strain evidence="5">K1S02-23</strain>
    </source>
</reference>
<evidence type="ECO:0000256" key="1">
    <source>
        <dbReference type="ARBA" id="ARBA00022857"/>
    </source>
</evidence>
<accession>A0A3A3G161</accession>
<dbReference type="AlphaFoldDB" id="A0A3A3G161"/>
<name>A0A3A3G161_9BURK</name>
<keyword evidence="1" id="KW-0521">NADP</keyword>
<keyword evidence="2" id="KW-0560">Oxidoreductase</keyword>
<dbReference type="Gene3D" id="3.40.50.720">
    <property type="entry name" value="NAD(P)-binding Rossmann-like Domain"/>
    <property type="match status" value="1"/>
</dbReference>
<evidence type="ECO:0000256" key="2">
    <source>
        <dbReference type="ARBA" id="ARBA00023002"/>
    </source>
</evidence>
<dbReference type="Pfam" id="PF00107">
    <property type="entry name" value="ADH_zinc_N"/>
    <property type="match status" value="1"/>
</dbReference>
<dbReference type="InterPro" id="IPR013154">
    <property type="entry name" value="ADH-like_N"/>
</dbReference>
<dbReference type="Pfam" id="PF08240">
    <property type="entry name" value="ADH_N"/>
    <property type="match status" value="1"/>
</dbReference>